<gene>
    <name evidence="2" type="ORF">SCARR_02465</name>
</gene>
<dbReference type="EMBL" id="CAAHFH010000001">
    <property type="protein sequence ID" value="VGO20402.1"/>
    <property type="molecule type" value="Genomic_DNA"/>
</dbReference>
<name>A0A6C2UJJ8_9BACT</name>
<sequence>MTGKERLAATIRHEEPDQVCVDFGSNAVTGMHVRTVHLLREHYGLETRPVKVCEPYQMLGELEDDLLDQLGIDTEPFNGHGNIFGFRNENWQPWTAPWGQEMLVPADFQVTNDASGDTLIYPQGDRAAPPSGRMPTTGHFFDSIIRQPEIDEDNLNPEDNLEEFEVMDEAAVDWYRQEANRLRGSARGIIAGTPGTGLGDIALVPAPFLKQPKGIRDIQEWYISTAIRQDYIHTVFDKQCNIAIENMKLMNDVAGDVIDVVFTCGTDFGTQTSQFCSIDTYEELWAPYYKRLNGWIHENTQWKTFKHCCGAVYPLVDHFIDSGFDILNPVQCSATDMDPQRLKDQFGERIIFWGGGVDTQKTLPFGTPDEVYREVRERIDIFAPGGGFVFDAIHNVQANTPIENVVAMFKALEDARK</sequence>
<protein>
    <recommendedName>
        <fullName evidence="1">Uroporphyrinogen decarboxylase (URO-D) domain-containing protein</fullName>
    </recommendedName>
</protein>
<proteinExistence type="predicted"/>
<feature type="domain" description="Uroporphyrinogen decarboxylase (URO-D)" evidence="1">
    <location>
        <begin position="228"/>
        <end position="413"/>
    </location>
</feature>
<dbReference type="GO" id="GO:0004853">
    <property type="term" value="F:uroporphyrinogen decarboxylase activity"/>
    <property type="evidence" value="ECO:0007669"/>
    <property type="project" value="InterPro"/>
</dbReference>
<reference evidence="2 3" key="1">
    <citation type="submission" date="2019-04" db="EMBL/GenBank/DDBJ databases">
        <authorList>
            <person name="Van Vliet M D."/>
        </authorList>
    </citation>
    <scope>NUCLEOTIDE SEQUENCE [LARGE SCALE GENOMIC DNA]</scope>
    <source>
        <strain evidence="2 3">F21</strain>
    </source>
</reference>
<dbReference type="Pfam" id="PF01208">
    <property type="entry name" value="URO-D"/>
    <property type="match status" value="1"/>
</dbReference>
<evidence type="ECO:0000313" key="2">
    <source>
        <dbReference type="EMBL" id="VGO20402.1"/>
    </source>
</evidence>
<evidence type="ECO:0000259" key="1">
    <source>
        <dbReference type="Pfam" id="PF01208"/>
    </source>
</evidence>
<dbReference type="PANTHER" id="PTHR47099">
    <property type="entry name" value="METHYLCOBAMIDE:COM METHYLTRANSFERASE MTBA"/>
    <property type="match status" value="1"/>
</dbReference>
<accession>A0A6C2UJJ8</accession>
<dbReference type="RefSeq" id="WP_136061822.1">
    <property type="nucleotide sequence ID" value="NZ_CAAHFH010000001.1"/>
</dbReference>
<organism evidence="2 3">
    <name type="scientific">Pontiella sulfatireligans</name>
    <dbReference type="NCBI Taxonomy" id="2750658"/>
    <lineage>
        <taxon>Bacteria</taxon>
        <taxon>Pseudomonadati</taxon>
        <taxon>Kiritimatiellota</taxon>
        <taxon>Kiritimatiellia</taxon>
        <taxon>Kiritimatiellales</taxon>
        <taxon>Pontiellaceae</taxon>
        <taxon>Pontiella</taxon>
    </lineage>
</organism>
<keyword evidence="3" id="KW-1185">Reference proteome</keyword>
<dbReference type="InterPro" id="IPR052024">
    <property type="entry name" value="Methanogen_methyltrans"/>
</dbReference>
<dbReference type="PANTHER" id="PTHR47099:SF1">
    <property type="entry name" value="METHYLCOBAMIDE:COM METHYLTRANSFERASE MTBA"/>
    <property type="match status" value="1"/>
</dbReference>
<dbReference type="SUPFAM" id="SSF51726">
    <property type="entry name" value="UROD/MetE-like"/>
    <property type="match status" value="1"/>
</dbReference>
<dbReference type="AlphaFoldDB" id="A0A6C2UJJ8"/>
<dbReference type="GO" id="GO:0006779">
    <property type="term" value="P:porphyrin-containing compound biosynthetic process"/>
    <property type="evidence" value="ECO:0007669"/>
    <property type="project" value="InterPro"/>
</dbReference>
<dbReference type="Proteomes" id="UP000346198">
    <property type="component" value="Unassembled WGS sequence"/>
</dbReference>
<dbReference type="Gene3D" id="3.20.20.210">
    <property type="match status" value="1"/>
</dbReference>
<evidence type="ECO:0000313" key="3">
    <source>
        <dbReference type="Proteomes" id="UP000346198"/>
    </source>
</evidence>
<dbReference type="InterPro" id="IPR000257">
    <property type="entry name" value="Uroporphyrinogen_deCOase"/>
</dbReference>
<dbReference type="InterPro" id="IPR038071">
    <property type="entry name" value="UROD/MetE-like_sf"/>
</dbReference>